<keyword evidence="8" id="KW-1185">Reference proteome</keyword>
<evidence type="ECO:0000256" key="1">
    <source>
        <dbReference type="ARBA" id="ARBA00001968"/>
    </source>
</evidence>
<feature type="domain" description="Calcineurin-like phosphoesterase" evidence="6">
    <location>
        <begin position="175"/>
        <end position="337"/>
    </location>
</feature>
<evidence type="ECO:0000256" key="5">
    <source>
        <dbReference type="SAM" id="Phobius"/>
    </source>
</evidence>
<reference evidence="7 8" key="1">
    <citation type="submission" date="2020-08" db="EMBL/GenBank/DDBJ databases">
        <title>Sequencing the genomes of 1000 actinobacteria strains.</title>
        <authorList>
            <person name="Klenk H.-P."/>
        </authorList>
    </citation>
    <scope>NUCLEOTIDE SEQUENCE [LARGE SCALE GENOMIC DNA]</scope>
    <source>
        <strain evidence="7 8">DSM 45362</strain>
    </source>
</reference>
<comment type="caution">
    <text evidence="7">The sequence shown here is derived from an EMBL/GenBank/DDBJ whole genome shotgun (WGS) entry which is preliminary data.</text>
</comment>
<comment type="similarity">
    <text evidence="4">Belongs to the metallophosphoesterase superfamily.</text>
</comment>
<protein>
    <submittedName>
        <fullName evidence="7">Putative MPP superfamily phosphohydrolase/uncharacterized membrane protein</fullName>
    </submittedName>
</protein>
<keyword evidence="5" id="KW-0472">Membrane</keyword>
<feature type="transmembrane region" description="Helical" evidence="5">
    <location>
        <begin position="67"/>
        <end position="90"/>
    </location>
</feature>
<sequence>MGQLAVFLVLIVVVVVGVHYYLWRRLVRDTTGPGRGRRIGTFVILGLALLIPVTLVLTRLFSGMAALALIGYLWLAVMFYLLVTLAVLEIPRALLQRRRRDIVHASATTQTPPLPQPVSDDLTRRQAISRGLAITAGLVAVGTTGYGVTQALGAPRLKRQAITLAKLPRSMDGYRIALVSDIHLGPLAGRAHTQRIVDIINGLDADIVTVVGDLVDGSVAELGAAAQPLRDLRSKHGSFFVTGNHEYFSGFEEWIAEVDELGLRPLRNERVELPGGLDLAGVNDVTGAQFDDGADLGKALGDRDTSKAVVLLAHQPVQVRDAAKFGVDLQLSGHTHGGQMVPFNLVVPLQQPVVSGYDVIDGTQIYVTNGAGFWGPPVRVGAPPDITLVQLRSK</sequence>
<dbReference type="GO" id="GO:0046872">
    <property type="term" value="F:metal ion binding"/>
    <property type="evidence" value="ECO:0007669"/>
    <property type="project" value="UniProtKB-KW"/>
</dbReference>
<keyword evidence="2" id="KW-0479">Metal-binding</keyword>
<dbReference type="GO" id="GO:0016020">
    <property type="term" value="C:membrane"/>
    <property type="evidence" value="ECO:0007669"/>
    <property type="project" value="GOC"/>
</dbReference>
<evidence type="ECO:0000259" key="6">
    <source>
        <dbReference type="Pfam" id="PF00149"/>
    </source>
</evidence>
<dbReference type="RefSeq" id="WP_184838676.1">
    <property type="nucleotide sequence ID" value="NZ_JACHMN010000002.1"/>
</dbReference>
<dbReference type="AlphaFoldDB" id="A0A841BPE1"/>
<dbReference type="SUPFAM" id="SSF56300">
    <property type="entry name" value="Metallo-dependent phosphatases"/>
    <property type="match status" value="1"/>
</dbReference>
<dbReference type="GO" id="GO:0009245">
    <property type="term" value="P:lipid A biosynthetic process"/>
    <property type="evidence" value="ECO:0007669"/>
    <property type="project" value="TreeGrafter"/>
</dbReference>
<dbReference type="InterPro" id="IPR051158">
    <property type="entry name" value="Metallophosphoesterase_sf"/>
</dbReference>
<dbReference type="PANTHER" id="PTHR31302">
    <property type="entry name" value="TRANSMEMBRANE PROTEIN WITH METALLOPHOSPHOESTERASE DOMAIN-RELATED"/>
    <property type="match status" value="1"/>
</dbReference>
<gene>
    <name evidence="7" type="ORF">F4553_004326</name>
</gene>
<keyword evidence="5" id="KW-1133">Transmembrane helix</keyword>
<evidence type="ECO:0000256" key="2">
    <source>
        <dbReference type="ARBA" id="ARBA00022723"/>
    </source>
</evidence>
<dbReference type="Proteomes" id="UP000587527">
    <property type="component" value="Unassembled WGS sequence"/>
</dbReference>
<evidence type="ECO:0000256" key="3">
    <source>
        <dbReference type="ARBA" id="ARBA00022801"/>
    </source>
</evidence>
<feature type="transmembrane region" description="Helical" evidence="5">
    <location>
        <begin position="39"/>
        <end position="61"/>
    </location>
</feature>
<evidence type="ECO:0000313" key="8">
    <source>
        <dbReference type="Proteomes" id="UP000587527"/>
    </source>
</evidence>
<proteinExistence type="inferred from homology"/>
<organism evidence="7 8">
    <name type="scientific">Allocatelliglobosispora scoriae</name>
    <dbReference type="NCBI Taxonomy" id="643052"/>
    <lineage>
        <taxon>Bacteria</taxon>
        <taxon>Bacillati</taxon>
        <taxon>Actinomycetota</taxon>
        <taxon>Actinomycetes</taxon>
        <taxon>Micromonosporales</taxon>
        <taxon>Micromonosporaceae</taxon>
        <taxon>Allocatelliglobosispora</taxon>
    </lineage>
</organism>
<name>A0A841BPE1_9ACTN</name>
<dbReference type="InterPro" id="IPR004843">
    <property type="entry name" value="Calcineurin-like_PHP"/>
</dbReference>
<dbReference type="FunFam" id="3.60.21.10:FF:000028">
    <property type="entry name" value="Putative metallophosphoesterase"/>
    <property type="match status" value="1"/>
</dbReference>
<dbReference type="GO" id="GO:0008758">
    <property type="term" value="F:UDP-2,3-diacylglucosamine hydrolase activity"/>
    <property type="evidence" value="ECO:0007669"/>
    <property type="project" value="TreeGrafter"/>
</dbReference>
<dbReference type="InterPro" id="IPR029052">
    <property type="entry name" value="Metallo-depent_PP-like"/>
</dbReference>
<dbReference type="PANTHER" id="PTHR31302:SF31">
    <property type="entry name" value="PHOSPHODIESTERASE YAEI"/>
    <property type="match status" value="1"/>
</dbReference>
<dbReference type="EMBL" id="JACHMN010000002">
    <property type="protein sequence ID" value="MBB5870947.1"/>
    <property type="molecule type" value="Genomic_DNA"/>
</dbReference>
<comment type="cofactor">
    <cofactor evidence="1">
        <name>a divalent metal cation</name>
        <dbReference type="ChEBI" id="CHEBI:60240"/>
    </cofactor>
</comment>
<accession>A0A841BPE1</accession>
<dbReference type="Gene3D" id="3.60.21.10">
    <property type="match status" value="1"/>
</dbReference>
<feature type="transmembrane region" description="Helical" evidence="5">
    <location>
        <begin position="6"/>
        <end position="23"/>
    </location>
</feature>
<evidence type="ECO:0000256" key="4">
    <source>
        <dbReference type="ARBA" id="ARBA00061089"/>
    </source>
</evidence>
<dbReference type="Pfam" id="PF00149">
    <property type="entry name" value="Metallophos"/>
    <property type="match status" value="1"/>
</dbReference>
<dbReference type="CDD" id="cd07385">
    <property type="entry name" value="MPP_YkuE_C"/>
    <property type="match status" value="1"/>
</dbReference>
<keyword evidence="5" id="KW-0812">Transmembrane</keyword>
<evidence type="ECO:0000313" key="7">
    <source>
        <dbReference type="EMBL" id="MBB5870947.1"/>
    </source>
</evidence>
<keyword evidence="3 7" id="KW-0378">Hydrolase</keyword>